<evidence type="ECO:0000313" key="1">
    <source>
        <dbReference type="EMBL" id="CAE4606426.1"/>
    </source>
</evidence>
<name>A0A7S4RAT1_9STRA</name>
<dbReference type="AlphaFoldDB" id="A0A7S4RAT1"/>
<proteinExistence type="predicted"/>
<sequence>MVFSGFNMSSSSSRITTNNRDEFHCREESFRKCNWLTWFLVLNLLAGNHLVLAYGSSCEDNEAHIQVDLIVSELSNGSGWSITDNEGLEHMGSCPGCTRLRRPTTYTIAHCISRSKCGGDGGDGRLTFAFEGTGYYESSAIRVDGDLAHFGKSDGRNAFSLHSPNESLPRHIPQQFWEHGVDVFINKVYTFTSIPHRLSQQLWKNCIDAFFDKVHEFHLSHHPFT</sequence>
<dbReference type="EMBL" id="HBNS01018176">
    <property type="protein sequence ID" value="CAE4606426.1"/>
    <property type="molecule type" value="Transcribed_RNA"/>
</dbReference>
<organism evidence="1">
    <name type="scientific">Ditylum brightwellii</name>
    <dbReference type="NCBI Taxonomy" id="49249"/>
    <lineage>
        <taxon>Eukaryota</taxon>
        <taxon>Sar</taxon>
        <taxon>Stramenopiles</taxon>
        <taxon>Ochrophyta</taxon>
        <taxon>Bacillariophyta</taxon>
        <taxon>Mediophyceae</taxon>
        <taxon>Lithodesmiophycidae</taxon>
        <taxon>Lithodesmiales</taxon>
        <taxon>Lithodesmiaceae</taxon>
        <taxon>Ditylum</taxon>
    </lineage>
</organism>
<reference evidence="1" key="1">
    <citation type="submission" date="2021-01" db="EMBL/GenBank/DDBJ databases">
        <authorList>
            <person name="Corre E."/>
            <person name="Pelletier E."/>
            <person name="Niang G."/>
            <person name="Scheremetjew M."/>
            <person name="Finn R."/>
            <person name="Kale V."/>
            <person name="Holt S."/>
            <person name="Cochrane G."/>
            <person name="Meng A."/>
            <person name="Brown T."/>
            <person name="Cohen L."/>
        </authorList>
    </citation>
    <scope>NUCLEOTIDE SEQUENCE</scope>
    <source>
        <strain evidence="1">GSO104</strain>
    </source>
</reference>
<protein>
    <submittedName>
        <fullName evidence="1">Uncharacterized protein</fullName>
    </submittedName>
</protein>
<gene>
    <name evidence="1" type="ORF">DBRI00130_LOCUS14519</name>
</gene>
<accession>A0A7S4RAT1</accession>